<accession>A0ABR3W0D1</accession>
<dbReference type="Gene3D" id="2.60.40.420">
    <property type="entry name" value="Cupredoxins - blue copper proteins"/>
    <property type="match status" value="1"/>
</dbReference>
<comment type="caution">
    <text evidence="2">The sequence shown here is derived from an EMBL/GenBank/DDBJ whole genome shotgun (WGS) entry which is preliminary data.</text>
</comment>
<evidence type="ECO:0008006" key="4">
    <source>
        <dbReference type="Google" id="ProtNLM"/>
    </source>
</evidence>
<evidence type="ECO:0000256" key="1">
    <source>
        <dbReference type="SAM" id="SignalP"/>
    </source>
</evidence>
<name>A0ABR3W0D1_9PEZI</name>
<feature type="chain" id="PRO_5045516754" description="Extracellular serine-rich protein" evidence="1">
    <location>
        <begin position="19"/>
        <end position="187"/>
    </location>
</feature>
<dbReference type="PANTHER" id="PTHR34883">
    <property type="entry name" value="SERINE-RICH PROTEIN, PUTATIVE-RELATED-RELATED"/>
    <property type="match status" value="1"/>
</dbReference>
<protein>
    <recommendedName>
        <fullName evidence="4">Extracellular serine-rich protein</fullName>
    </recommendedName>
</protein>
<reference evidence="2 3" key="1">
    <citation type="journal article" date="2024" name="IMA Fungus">
        <title>IMA Genome - F19 : A genome assembly and annotation guide to empower mycologists, including annotated draft genome sequences of Ceratocystis pirilliformis, Diaporthe australafricana, Fusarium ophioides, Paecilomyces lecythidis, and Sporothrix stenoceras.</title>
        <authorList>
            <person name="Aylward J."/>
            <person name="Wilson A.M."/>
            <person name="Visagie C.M."/>
            <person name="Spraker J."/>
            <person name="Barnes I."/>
            <person name="Buitendag C."/>
            <person name="Ceriani C."/>
            <person name="Del Mar Angel L."/>
            <person name="du Plessis D."/>
            <person name="Fuchs T."/>
            <person name="Gasser K."/>
            <person name="Kramer D."/>
            <person name="Li W."/>
            <person name="Munsamy K."/>
            <person name="Piso A."/>
            <person name="Price J.L."/>
            <person name="Sonnekus B."/>
            <person name="Thomas C."/>
            <person name="van der Nest A."/>
            <person name="van Dijk A."/>
            <person name="van Heerden A."/>
            <person name="van Vuuren N."/>
            <person name="Yilmaz N."/>
            <person name="Duong T.A."/>
            <person name="van der Merwe N.A."/>
            <person name="Wingfield M.J."/>
            <person name="Wingfield B.D."/>
        </authorList>
    </citation>
    <scope>NUCLEOTIDE SEQUENCE [LARGE SCALE GENOMIC DNA]</scope>
    <source>
        <strain evidence="2 3">CMW 18300</strain>
    </source>
</reference>
<dbReference type="EMBL" id="JAWRVE010000193">
    <property type="protein sequence ID" value="KAL1849912.1"/>
    <property type="molecule type" value="Genomic_DNA"/>
</dbReference>
<evidence type="ECO:0000313" key="2">
    <source>
        <dbReference type="EMBL" id="KAL1849912.1"/>
    </source>
</evidence>
<dbReference type="PANTHER" id="PTHR34883:SF15">
    <property type="entry name" value="EXTRACELLULAR SERINE-RICH PROTEIN"/>
    <property type="match status" value="1"/>
</dbReference>
<feature type="signal peptide" evidence="1">
    <location>
        <begin position="1"/>
        <end position="18"/>
    </location>
</feature>
<proteinExistence type="predicted"/>
<keyword evidence="3" id="KW-1185">Reference proteome</keyword>
<dbReference type="Proteomes" id="UP001583177">
    <property type="component" value="Unassembled WGS sequence"/>
</dbReference>
<dbReference type="InterPro" id="IPR008972">
    <property type="entry name" value="Cupredoxin"/>
</dbReference>
<dbReference type="SUPFAM" id="SSF49503">
    <property type="entry name" value="Cupredoxins"/>
    <property type="match status" value="1"/>
</dbReference>
<sequence>MFAQNFITILAAAAVVSALPTSTTTSTPDKTTALTGVTHSVVAGRGGALVFDPENVVAEIGDIVEWHFLPKNHSVAQSSFGQPCVPDASLAQPFFSGFQPIDAAQAPQDPNVFQIIVNDKTPIWYYCAQTTGNHCQKGMAGVINQNFDSQNTLSAYKALAAGTGTSVVPPVVQGGAVIPNPNPNSGF</sequence>
<keyword evidence="1" id="KW-0732">Signal</keyword>
<dbReference type="CDD" id="cd00920">
    <property type="entry name" value="Cupredoxin"/>
    <property type="match status" value="1"/>
</dbReference>
<dbReference type="InterPro" id="IPR052953">
    <property type="entry name" value="Ser-rich/MCO-related"/>
</dbReference>
<gene>
    <name evidence="2" type="ORF">Daus18300_013107</name>
</gene>
<organism evidence="2 3">
    <name type="scientific">Diaporthe australafricana</name>
    <dbReference type="NCBI Taxonomy" id="127596"/>
    <lineage>
        <taxon>Eukaryota</taxon>
        <taxon>Fungi</taxon>
        <taxon>Dikarya</taxon>
        <taxon>Ascomycota</taxon>
        <taxon>Pezizomycotina</taxon>
        <taxon>Sordariomycetes</taxon>
        <taxon>Sordariomycetidae</taxon>
        <taxon>Diaporthales</taxon>
        <taxon>Diaporthaceae</taxon>
        <taxon>Diaporthe</taxon>
    </lineage>
</organism>
<evidence type="ECO:0000313" key="3">
    <source>
        <dbReference type="Proteomes" id="UP001583177"/>
    </source>
</evidence>